<keyword evidence="5" id="KW-0997">Cell inner membrane</keyword>
<keyword evidence="3 9" id="KW-0813">Transport</keyword>
<evidence type="ECO:0000256" key="1">
    <source>
        <dbReference type="ARBA" id="ARBA00004429"/>
    </source>
</evidence>
<dbReference type="InterPro" id="IPR047817">
    <property type="entry name" value="ABC2_TM_bact-type"/>
</dbReference>
<dbReference type="InterPro" id="IPR000412">
    <property type="entry name" value="ABC_2_transport"/>
</dbReference>
<dbReference type="EMBL" id="JACASI010000037">
    <property type="protein sequence ID" value="MCQ3830621.1"/>
    <property type="molecule type" value="Genomic_DNA"/>
</dbReference>
<keyword evidence="8 9" id="KW-0472">Membrane</keyword>
<evidence type="ECO:0000313" key="11">
    <source>
        <dbReference type="EMBL" id="MCQ3830621.1"/>
    </source>
</evidence>
<proteinExistence type="inferred from homology"/>
<evidence type="ECO:0000256" key="3">
    <source>
        <dbReference type="ARBA" id="ARBA00022448"/>
    </source>
</evidence>
<evidence type="ECO:0000259" key="10">
    <source>
        <dbReference type="PROSITE" id="PS51012"/>
    </source>
</evidence>
<evidence type="ECO:0000256" key="9">
    <source>
        <dbReference type="RuleBase" id="RU361157"/>
    </source>
</evidence>
<evidence type="ECO:0000256" key="2">
    <source>
        <dbReference type="ARBA" id="ARBA00007783"/>
    </source>
</evidence>
<comment type="subcellular location">
    <subcellularLocation>
        <location evidence="1 9">Cell inner membrane</location>
        <topology evidence="1 9">Multi-pass membrane protein</topology>
    </subcellularLocation>
</comment>
<dbReference type="PRINTS" id="PR00164">
    <property type="entry name" value="ABC2TRNSPORT"/>
</dbReference>
<dbReference type="PANTHER" id="PTHR30413:SF8">
    <property type="entry name" value="TRANSPORT PERMEASE PROTEIN"/>
    <property type="match status" value="1"/>
</dbReference>
<evidence type="ECO:0000256" key="8">
    <source>
        <dbReference type="ARBA" id="ARBA00023136"/>
    </source>
</evidence>
<gene>
    <name evidence="11" type="ORF">HXX02_14365</name>
</gene>
<keyword evidence="7 9" id="KW-1133">Transmembrane helix</keyword>
<reference evidence="11" key="1">
    <citation type="thesis" date="2020" institute="Technische Universitat Dresden" country="Dresden, Germany">
        <title>The Agarolytic System of Microbulbifer elongatus PORT2, Isolated from Batu Karas, Pangandaran West Java Indonesia.</title>
        <authorList>
            <person name="Anggraeni S.R."/>
        </authorList>
    </citation>
    <scope>NUCLEOTIDE SEQUENCE</scope>
    <source>
        <strain evidence="11">PORT2</strain>
    </source>
</reference>
<name>A0ABT1P3C3_9GAMM</name>
<dbReference type="Pfam" id="PF01061">
    <property type="entry name" value="ABC2_membrane"/>
    <property type="match status" value="1"/>
</dbReference>
<feature type="transmembrane region" description="Helical" evidence="9">
    <location>
        <begin position="119"/>
        <end position="147"/>
    </location>
</feature>
<organism evidence="11 12">
    <name type="scientific">Microbulbifer elongatus</name>
    <dbReference type="NCBI Taxonomy" id="86173"/>
    <lineage>
        <taxon>Bacteria</taxon>
        <taxon>Pseudomonadati</taxon>
        <taxon>Pseudomonadota</taxon>
        <taxon>Gammaproteobacteria</taxon>
        <taxon>Cellvibrionales</taxon>
        <taxon>Microbulbiferaceae</taxon>
        <taxon>Microbulbifer</taxon>
    </lineage>
</organism>
<keyword evidence="12" id="KW-1185">Reference proteome</keyword>
<feature type="domain" description="ABC transmembrane type-2" evidence="10">
    <location>
        <begin position="48"/>
        <end position="265"/>
    </location>
</feature>
<dbReference type="PROSITE" id="PS51012">
    <property type="entry name" value="ABC_TM2"/>
    <property type="match status" value="1"/>
</dbReference>
<feature type="transmembrane region" description="Helical" evidence="9">
    <location>
        <begin position="50"/>
        <end position="73"/>
    </location>
</feature>
<feature type="transmembrane region" description="Helical" evidence="9">
    <location>
        <begin position="79"/>
        <end position="98"/>
    </location>
</feature>
<comment type="caution">
    <text evidence="9">Lacks conserved residue(s) required for the propagation of feature annotation.</text>
</comment>
<sequence length="276" mass="31359">MLTVHPESFHLAASLVKPAEQRGFAAFADLVWTKARLNLKSEANRSYLSYLWWVIEPLMYMVVFYFVFGVLMQRGEANFIAYLLTGLIPFQWFGKTVAQASNSIVAGRGLLNKVRISPLFFPLVGVAQNLSKQFFIFLVLFLFLYFYGLPPSIHWLALIPLILLQLLLIASVSCLIAMVIPFVRDLANLVPTGVQFIMFSSGIFFSVERIPEQWQSIFFANPIANILQQYRTIFLGASWPDLGLIGVLLVEIAFLMLLVLCFLRNFEGKFARVVLE</sequence>
<dbReference type="InterPro" id="IPR013525">
    <property type="entry name" value="ABC2_TM"/>
</dbReference>
<comment type="similarity">
    <text evidence="2 9">Belongs to the ABC-2 integral membrane protein family.</text>
</comment>
<keyword evidence="4 9" id="KW-1003">Cell membrane</keyword>
<evidence type="ECO:0000256" key="6">
    <source>
        <dbReference type="ARBA" id="ARBA00022692"/>
    </source>
</evidence>
<protein>
    <recommendedName>
        <fullName evidence="9">Transport permease protein</fullName>
    </recommendedName>
</protein>
<keyword evidence="6 9" id="KW-0812">Transmembrane</keyword>
<comment type="caution">
    <text evidence="11">The sequence shown here is derived from an EMBL/GenBank/DDBJ whole genome shotgun (WGS) entry which is preliminary data.</text>
</comment>
<accession>A0ABT1P3C3</accession>
<feature type="transmembrane region" description="Helical" evidence="9">
    <location>
        <begin position="242"/>
        <end position="263"/>
    </location>
</feature>
<dbReference type="Proteomes" id="UP001205566">
    <property type="component" value="Unassembled WGS sequence"/>
</dbReference>
<evidence type="ECO:0000256" key="7">
    <source>
        <dbReference type="ARBA" id="ARBA00022989"/>
    </source>
</evidence>
<dbReference type="PANTHER" id="PTHR30413">
    <property type="entry name" value="INNER MEMBRANE TRANSPORT PERMEASE"/>
    <property type="match status" value="1"/>
</dbReference>
<evidence type="ECO:0000313" key="12">
    <source>
        <dbReference type="Proteomes" id="UP001205566"/>
    </source>
</evidence>
<evidence type="ECO:0000256" key="5">
    <source>
        <dbReference type="ARBA" id="ARBA00022519"/>
    </source>
</evidence>
<evidence type="ECO:0000256" key="4">
    <source>
        <dbReference type="ARBA" id="ARBA00022475"/>
    </source>
</evidence>
<feature type="transmembrane region" description="Helical" evidence="9">
    <location>
        <begin position="153"/>
        <end position="179"/>
    </location>
</feature>